<accession>A0A654THQ9</accession>
<feature type="region of interest" description="Disordered" evidence="1">
    <location>
        <begin position="1"/>
        <end position="29"/>
    </location>
</feature>
<sequence>MPSDGHGLGQRGYLGRQPVRDRKRQRLLDDEPLGVGARCHCRKPDPVHLFVATPQQRHGDDRGAAPRGPAGAGTVIDHLATELVSEHHLLIRSHEGVVARFGHHVGQFITVQAGMQVRSADTAPQHIEQQLTLGRRRGRPVDYLELCVGAGHRLHRVGPLDPTASGLNVRRGGAVTMDYVATAIVVTLVILLGVGIVVNELLRLKQWLKNSRPDAEPAEPPDGS</sequence>
<protein>
    <submittedName>
        <fullName evidence="3">Uncharacterized protein</fullName>
    </submittedName>
</protein>
<proteinExistence type="predicted"/>
<gene>
    <name evidence="3" type="ORF">ERS007688_00782</name>
</gene>
<dbReference type="Proteomes" id="UP000046947">
    <property type="component" value="Unassembled WGS sequence"/>
</dbReference>
<dbReference type="AlphaFoldDB" id="A0A654THQ9"/>
<reference evidence="3 4" key="1">
    <citation type="submission" date="2015-03" db="EMBL/GenBank/DDBJ databases">
        <authorList>
            <consortium name="Pathogen Informatics"/>
        </authorList>
    </citation>
    <scope>NUCLEOTIDE SEQUENCE [LARGE SCALE GENOMIC DNA]</scope>
    <source>
        <strain evidence="3 4">H09601792</strain>
    </source>
</reference>
<organism evidence="3 4">
    <name type="scientific">Mycobacterium tuberculosis</name>
    <dbReference type="NCBI Taxonomy" id="1773"/>
    <lineage>
        <taxon>Bacteria</taxon>
        <taxon>Bacillati</taxon>
        <taxon>Actinomycetota</taxon>
        <taxon>Actinomycetes</taxon>
        <taxon>Mycobacteriales</taxon>
        <taxon>Mycobacteriaceae</taxon>
        <taxon>Mycobacterium</taxon>
        <taxon>Mycobacterium tuberculosis complex</taxon>
    </lineage>
</organism>
<feature type="transmembrane region" description="Helical" evidence="2">
    <location>
        <begin position="179"/>
        <end position="202"/>
    </location>
</feature>
<evidence type="ECO:0000313" key="4">
    <source>
        <dbReference type="Proteomes" id="UP000046947"/>
    </source>
</evidence>
<evidence type="ECO:0000256" key="1">
    <source>
        <dbReference type="SAM" id="MobiDB-lite"/>
    </source>
</evidence>
<dbReference type="EMBL" id="CFOH01000082">
    <property type="protein sequence ID" value="CFE47549.1"/>
    <property type="molecule type" value="Genomic_DNA"/>
</dbReference>
<evidence type="ECO:0000256" key="2">
    <source>
        <dbReference type="SAM" id="Phobius"/>
    </source>
</evidence>
<keyword evidence="2" id="KW-0472">Membrane</keyword>
<evidence type="ECO:0000313" key="3">
    <source>
        <dbReference type="EMBL" id="CFE47549.1"/>
    </source>
</evidence>
<name>A0A654THQ9_MYCTX</name>
<feature type="compositionally biased region" description="Gly residues" evidence="1">
    <location>
        <begin position="1"/>
        <end position="12"/>
    </location>
</feature>
<keyword evidence="2" id="KW-1133">Transmembrane helix</keyword>
<keyword evidence="2" id="KW-0812">Transmembrane</keyword>